<evidence type="ECO:0000313" key="2">
    <source>
        <dbReference type="EMBL" id="KAK7492058.1"/>
    </source>
</evidence>
<sequence>MLDAALLTNGPSLPEERTALTNGPHMSNSVPLTNGDNTGMVGPEPSSKDPPVVEKRVRFAPQFVMADRFGEDTGTPPPPSVCLPPSLVSVSTGEHSDKAVQCDFDDIIWVDSWIEPRVSRLVQSKLLEVVINLARQ</sequence>
<name>A0ABD0KY22_9CAEN</name>
<proteinExistence type="predicted"/>
<organism evidence="2 3">
    <name type="scientific">Batillaria attramentaria</name>
    <dbReference type="NCBI Taxonomy" id="370345"/>
    <lineage>
        <taxon>Eukaryota</taxon>
        <taxon>Metazoa</taxon>
        <taxon>Spiralia</taxon>
        <taxon>Lophotrochozoa</taxon>
        <taxon>Mollusca</taxon>
        <taxon>Gastropoda</taxon>
        <taxon>Caenogastropoda</taxon>
        <taxon>Sorbeoconcha</taxon>
        <taxon>Cerithioidea</taxon>
        <taxon>Batillariidae</taxon>
        <taxon>Batillaria</taxon>
    </lineage>
</organism>
<reference evidence="2 3" key="1">
    <citation type="journal article" date="2023" name="Sci. Data">
        <title>Genome assembly of the Korean intertidal mud-creeper Batillaria attramentaria.</title>
        <authorList>
            <person name="Patra A.K."/>
            <person name="Ho P.T."/>
            <person name="Jun S."/>
            <person name="Lee S.J."/>
            <person name="Kim Y."/>
            <person name="Won Y.J."/>
        </authorList>
    </citation>
    <scope>NUCLEOTIDE SEQUENCE [LARGE SCALE GENOMIC DNA]</scope>
    <source>
        <strain evidence="2">Wonlab-2016</strain>
    </source>
</reference>
<evidence type="ECO:0000313" key="3">
    <source>
        <dbReference type="Proteomes" id="UP001519460"/>
    </source>
</evidence>
<gene>
    <name evidence="2" type="ORF">BaRGS_00016722</name>
</gene>
<comment type="caution">
    <text evidence="2">The sequence shown here is derived from an EMBL/GenBank/DDBJ whole genome shotgun (WGS) entry which is preliminary data.</text>
</comment>
<dbReference type="Proteomes" id="UP001519460">
    <property type="component" value="Unassembled WGS sequence"/>
</dbReference>
<protein>
    <submittedName>
        <fullName evidence="2">Uncharacterized protein</fullName>
    </submittedName>
</protein>
<evidence type="ECO:0000256" key="1">
    <source>
        <dbReference type="SAM" id="MobiDB-lite"/>
    </source>
</evidence>
<feature type="compositionally biased region" description="Polar residues" evidence="1">
    <location>
        <begin position="19"/>
        <end position="37"/>
    </location>
</feature>
<feature type="region of interest" description="Disordered" evidence="1">
    <location>
        <begin position="1"/>
        <end position="51"/>
    </location>
</feature>
<dbReference type="EMBL" id="JACVVK020000107">
    <property type="protein sequence ID" value="KAK7492058.1"/>
    <property type="molecule type" value="Genomic_DNA"/>
</dbReference>
<keyword evidence="3" id="KW-1185">Reference proteome</keyword>
<dbReference type="AlphaFoldDB" id="A0ABD0KY22"/>
<accession>A0ABD0KY22</accession>